<dbReference type="AlphaFoldDB" id="A0A0A9BAR6"/>
<proteinExistence type="predicted"/>
<name>A0A0A9BAR6_ARUDO</name>
<reference evidence="1" key="2">
    <citation type="journal article" date="2015" name="Data Brief">
        <title>Shoot transcriptome of the giant reed, Arundo donax.</title>
        <authorList>
            <person name="Barrero R.A."/>
            <person name="Guerrero F.D."/>
            <person name="Moolhuijzen P."/>
            <person name="Goolsby J.A."/>
            <person name="Tidwell J."/>
            <person name="Bellgard S.E."/>
            <person name="Bellgard M.I."/>
        </authorList>
    </citation>
    <scope>NUCLEOTIDE SEQUENCE</scope>
    <source>
        <tissue evidence="1">Shoot tissue taken approximately 20 cm above the soil surface</tissue>
    </source>
</reference>
<reference evidence="1" key="1">
    <citation type="submission" date="2014-09" db="EMBL/GenBank/DDBJ databases">
        <authorList>
            <person name="Magalhaes I.L.F."/>
            <person name="Oliveira U."/>
            <person name="Santos F.R."/>
            <person name="Vidigal T.H.D.A."/>
            <person name="Brescovit A.D."/>
            <person name="Santos A.J."/>
        </authorList>
    </citation>
    <scope>NUCLEOTIDE SEQUENCE</scope>
    <source>
        <tissue evidence="1">Shoot tissue taken approximately 20 cm above the soil surface</tissue>
    </source>
</reference>
<dbReference type="EMBL" id="GBRH01236851">
    <property type="protein sequence ID" value="JAD61044.1"/>
    <property type="molecule type" value="Transcribed_RNA"/>
</dbReference>
<protein>
    <submittedName>
        <fullName evidence="1">Uncharacterized protein</fullName>
    </submittedName>
</protein>
<organism evidence="1">
    <name type="scientific">Arundo donax</name>
    <name type="common">Giant reed</name>
    <name type="synonym">Donax arundinaceus</name>
    <dbReference type="NCBI Taxonomy" id="35708"/>
    <lineage>
        <taxon>Eukaryota</taxon>
        <taxon>Viridiplantae</taxon>
        <taxon>Streptophyta</taxon>
        <taxon>Embryophyta</taxon>
        <taxon>Tracheophyta</taxon>
        <taxon>Spermatophyta</taxon>
        <taxon>Magnoliopsida</taxon>
        <taxon>Liliopsida</taxon>
        <taxon>Poales</taxon>
        <taxon>Poaceae</taxon>
        <taxon>PACMAD clade</taxon>
        <taxon>Arundinoideae</taxon>
        <taxon>Arundineae</taxon>
        <taxon>Arundo</taxon>
    </lineage>
</organism>
<accession>A0A0A9BAR6</accession>
<evidence type="ECO:0000313" key="1">
    <source>
        <dbReference type="EMBL" id="JAD61044.1"/>
    </source>
</evidence>
<sequence>MLSIMHHQSSQEKHSALLNFNHTFSMSLGSETSPPYSPLPP</sequence>